<dbReference type="Proteomes" id="UP000229030">
    <property type="component" value="Unassembled WGS sequence"/>
</dbReference>
<reference evidence="3" key="1">
    <citation type="submission" date="2017-09" db="EMBL/GenBank/DDBJ databases">
        <title>Depth-based differentiation of microbial function through sediment-hosted aquifers and enrichment of novel symbionts in the deep terrestrial subsurface.</title>
        <authorList>
            <person name="Probst A.J."/>
            <person name="Ladd B."/>
            <person name="Jarett J.K."/>
            <person name="Geller-Mcgrath D.E."/>
            <person name="Sieber C.M.K."/>
            <person name="Emerson J.B."/>
            <person name="Anantharaman K."/>
            <person name="Thomas B.C."/>
            <person name="Malmstrom R."/>
            <person name="Stieglmeier M."/>
            <person name="Klingl A."/>
            <person name="Woyke T."/>
            <person name="Ryan C.M."/>
            <person name="Banfield J.F."/>
        </authorList>
    </citation>
    <scope>NUCLEOTIDE SEQUENCE [LARGE SCALE GENOMIC DNA]</scope>
</reference>
<keyword evidence="1" id="KW-1133">Transmembrane helix</keyword>
<feature type="transmembrane region" description="Helical" evidence="1">
    <location>
        <begin position="6"/>
        <end position="25"/>
    </location>
</feature>
<gene>
    <name evidence="2" type="ORF">COS21_02600</name>
</gene>
<feature type="non-terminal residue" evidence="2">
    <location>
        <position position="1"/>
    </location>
</feature>
<accession>A0A2M7DDN7</accession>
<evidence type="ECO:0000256" key="1">
    <source>
        <dbReference type="SAM" id="Phobius"/>
    </source>
</evidence>
<keyword evidence="1" id="KW-0472">Membrane</keyword>
<evidence type="ECO:0000313" key="2">
    <source>
        <dbReference type="EMBL" id="PIV46945.1"/>
    </source>
</evidence>
<keyword evidence="1" id="KW-0812">Transmembrane</keyword>
<dbReference type="EMBL" id="PETV01000071">
    <property type="protein sequence ID" value="PIV46945.1"/>
    <property type="molecule type" value="Genomic_DNA"/>
</dbReference>
<dbReference type="AlphaFoldDB" id="A0A2M7DDN7"/>
<protein>
    <submittedName>
        <fullName evidence="2">Uncharacterized protein</fullName>
    </submittedName>
</protein>
<organism evidence="2 3">
    <name type="scientific">bacterium (Candidatus Gribaldobacteria) CG02_land_8_20_14_3_00_41_15</name>
    <dbReference type="NCBI Taxonomy" id="2014270"/>
    <lineage>
        <taxon>Bacteria</taxon>
        <taxon>Candidatus Gribaldobacteria</taxon>
    </lineage>
</organism>
<comment type="caution">
    <text evidence="2">The sequence shown here is derived from an EMBL/GenBank/DDBJ whole genome shotgun (WGS) entry which is preliminary data.</text>
</comment>
<evidence type="ECO:0000313" key="3">
    <source>
        <dbReference type="Proteomes" id="UP000229030"/>
    </source>
</evidence>
<sequence length="102" mass="11568">DGLQLFLAVLYLKWLFKFFLTRGGVLMKIVKREHNIANGLQGQKIGYVCLRLAGDQGYRHGIIVDGELYHLIKGEKNREIDPLVKKEAAQKVLKELGGERSC</sequence>
<name>A0A2M7DDN7_9BACT</name>
<proteinExistence type="predicted"/>